<protein>
    <submittedName>
        <fullName evidence="1">Uncharacterized protein</fullName>
    </submittedName>
</protein>
<keyword evidence="2" id="KW-1185">Reference proteome</keyword>
<proteinExistence type="predicted"/>
<dbReference type="Proteomes" id="UP001145114">
    <property type="component" value="Unassembled WGS sequence"/>
</dbReference>
<evidence type="ECO:0000313" key="1">
    <source>
        <dbReference type="EMBL" id="KAJ1675554.1"/>
    </source>
</evidence>
<dbReference type="EMBL" id="JAMZIH010005255">
    <property type="protein sequence ID" value="KAJ1675554.1"/>
    <property type="molecule type" value="Genomic_DNA"/>
</dbReference>
<sequence>DDSNDSEEVEALLVERFKAEIAWSLSSADARQVASELAARKSHLRNALLTAVRNFAPKQEVRPERCEGQAVYRTASGDFVVEDLIKYKASLKLAEPVVSSHRLTPMYSDYTPRV</sequence>
<gene>
    <name evidence="1" type="ORF">EV182_001040</name>
</gene>
<accession>A0ACC1HG67</accession>
<evidence type="ECO:0000313" key="2">
    <source>
        <dbReference type="Proteomes" id="UP001145114"/>
    </source>
</evidence>
<comment type="caution">
    <text evidence="1">The sequence shown here is derived from an EMBL/GenBank/DDBJ whole genome shotgun (WGS) entry which is preliminary data.</text>
</comment>
<feature type="non-terminal residue" evidence="1">
    <location>
        <position position="1"/>
    </location>
</feature>
<name>A0ACC1HG67_9FUNG</name>
<reference evidence="1" key="1">
    <citation type="submission" date="2022-06" db="EMBL/GenBank/DDBJ databases">
        <title>Phylogenomic reconstructions and comparative analyses of Kickxellomycotina fungi.</title>
        <authorList>
            <person name="Reynolds N.K."/>
            <person name="Stajich J.E."/>
            <person name="Barry K."/>
            <person name="Grigoriev I.V."/>
            <person name="Crous P."/>
            <person name="Smith M.E."/>
        </authorList>
    </citation>
    <scope>NUCLEOTIDE SEQUENCE</scope>
    <source>
        <strain evidence="1">RSA 2271</strain>
    </source>
</reference>
<organism evidence="1 2">
    <name type="scientific">Spiromyces aspiralis</name>
    <dbReference type="NCBI Taxonomy" id="68401"/>
    <lineage>
        <taxon>Eukaryota</taxon>
        <taxon>Fungi</taxon>
        <taxon>Fungi incertae sedis</taxon>
        <taxon>Zoopagomycota</taxon>
        <taxon>Kickxellomycotina</taxon>
        <taxon>Kickxellomycetes</taxon>
        <taxon>Kickxellales</taxon>
        <taxon>Kickxellaceae</taxon>
        <taxon>Spiromyces</taxon>
    </lineage>
</organism>